<accession>A0ABX5V8V1</accession>
<protein>
    <submittedName>
        <fullName evidence="1">Capsular polysaccharide biosynthesis protein</fullName>
    </submittedName>
</protein>
<evidence type="ECO:0000313" key="1">
    <source>
        <dbReference type="EMBL" id="QCT94715.1"/>
    </source>
</evidence>
<reference evidence="1 2" key="1">
    <citation type="submission" date="2019-05" db="EMBL/GenBank/DDBJ databases">
        <title>A comparative analysis of the Nautiliaceae.</title>
        <authorList>
            <person name="Grosche A."/>
            <person name="Smedile F."/>
            <person name="Vetriani C."/>
        </authorList>
    </citation>
    <scope>NUCLEOTIDE SEQUENCE [LARGE SCALE GENOMIC DNA]</scope>
    <source>
        <strain evidence="1 2">TB-2</strain>
    </source>
</reference>
<dbReference type="CDD" id="cd16440">
    <property type="entry name" value="beta_Kdo_transferase_KpsC_1"/>
    <property type="match status" value="1"/>
</dbReference>
<proteinExistence type="predicted"/>
<sequence length="672" mass="78842">MNIKNKNFYLNNICNIFTKQYFTGWGRKRTGMFAKWSYKKFGGKLVLLEDGFIRSIGLGDDKSFSIVEDDIGIYYDATTDSRLEKILKEYDLTKYIKTAKKSINLIKTKKISKYNNGKLKLPQYLQTSTKKVLIIAQTKGDLSLKYGYANLFDDKYIIQKALKDNPDSEIYLKVHPDVIAGKKESNINIEYAKKYCKIIDENFHPIVLLEAFNKVYTQTSQMGFEAALLGKEVHILGAPFYVGWGIENLHWHLDENIKKEILKRRGKKLTIEELFTGAFIIYSKYFNPFKNKKSNIIDTIETIDKYRKIYIENSGNLYFFGFKPWKRKYIKPFFYTIYKNKIFFCNDLKDGLKKGLNNNSKIFIWGKKEFKNVEEFAKKNKIKIYRVEDGFLRSVSLGSDLTRPYSLVIDSKGIYFDPSKESDLEYILNNYKFDEKIIKRAKKLKDYLINNKISKYNIFSYKKLNIKTNKKIIFVPGQVEDDASIIYGANGMSNLELLQKVRKNNRDAFIIFKPHPDVVVGNRIGNIDKDIALKYCDLIIDKISIDSILEICDEVHTMTSLVGFEALIRGKKVYTYGIPFYSNWGLTIDEKKLQRRKRKLTIEELIAGAYIIYPRYIHPKTFKFCEVEVLISELEKIKKLYNSNLIYRYFTNIRNYLSRKSQLILRLINEKL</sequence>
<organism evidence="1 2">
    <name type="scientific">Caminibacter mediatlanticus TB-2</name>
    <dbReference type="NCBI Taxonomy" id="391592"/>
    <lineage>
        <taxon>Bacteria</taxon>
        <taxon>Pseudomonadati</taxon>
        <taxon>Campylobacterota</taxon>
        <taxon>Epsilonproteobacteria</taxon>
        <taxon>Nautiliales</taxon>
        <taxon>Nautiliaceae</taxon>
        <taxon>Caminibacter</taxon>
    </lineage>
</organism>
<dbReference type="EMBL" id="CP040463">
    <property type="protein sequence ID" value="QCT94715.1"/>
    <property type="molecule type" value="Genomic_DNA"/>
</dbReference>
<dbReference type="Pfam" id="PF05159">
    <property type="entry name" value="Capsule_synth"/>
    <property type="match status" value="2"/>
</dbReference>
<dbReference type="CDD" id="cd16439">
    <property type="entry name" value="beta_Kdo_transferase_KpsC_2"/>
    <property type="match status" value="1"/>
</dbReference>
<dbReference type="Proteomes" id="UP000306825">
    <property type="component" value="Chromosome"/>
</dbReference>
<dbReference type="InterPro" id="IPR007833">
    <property type="entry name" value="Capsule_polysaccharide_synth"/>
</dbReference>
<keyword evidence="2" id="KW-1185">Reference proteome</keyword>
<name>A0ABX5V8V1_9BACT</name>
<dbReference type="RefSeq" id="WP_138323444.1">
    <property type="nucleotide sequence ID" value="NZ_CP040463.1"/>
</dbReference>
<evidence type="ECO:0000313" key="2">
    <source>
        <dbReference type="Proteomes" id="UP000306825"/>
    </source>
</evidence>
<gene>
    <name evidence="1" type="ORF">FE773_05840</name>
</gene>